<evidence type="ECO:0000256" key="10">
    <source>
        <dbReference type="ARBA" id="ARBA00023180"/>
    </source>
</evidence>
<accession>A0A0N4TKY1</accession>
<evidence type="ECO:0000256" key="7">
    <source>
        <dbReference type="ARBA" id="ARBA00023049"/>
    </source>
</evidence>
<dbReference type="PANTHER" id="PTHR10127">
    <property type="entry name" value="DISCOIDIN, CUB, EGF, LAMININ , AND ZINC METALLOPROTEASE DOMAIN CONTAINING"/>
    <property type="match status" value="1"/>
</dbReference>
<dbReference type="InterPro" id="IPR003582">
    <property type="entry name" value="ShKT_dom"/>
</dbReference>
<dbReference type="Pfam" id="PF01400">
    <property type="entry name" value="Astacin"/>
    <property type="match status" value="1"/>
</dbReference>
<dbReference type="AlphaFoldDB" id="A0A0N4TKY1"/>
<keyword evidence="3 12" id="KW-0479">Metal-binding</keyword>
<evidence type="ECO:0000256" key="11">
    <source>
        <dbReference type="PROSITE-ProRule" id="PRU01005"/>
    </source>
</evidence>
<evidence type="ECO:0000259" key="15">
    <source>
        <dbReference type="PROSITE" id="PS51864"/>
    </source>
</evidence>
<sequence length="522" mass="59355">MLGILLSVSLFYQLPDLYTALPMFTNDFMRNYVEADRQKVLFDVEFDFFIHNYLTEICTDDRKTSDLGQKYLQPQDFALAKITPVENVNEEQLSSIINSQLFEGDILGVDLPTAISTLILKDELLDQYDHLFKLPYHSALNLDTYKGRIWPNGQVPYLLEDGMSEKQRVTIAQAFDEFREKTCIKFIPKTDNDIDYIIIQRNKKDGCSSHVGRAGGNQTVSLEVDKCFKKGIIAHELMHVIGFLHEHSRSDRDAYIDIIVENIHPGMLRNFEKYPEKVVDLLGLPYDYGSIMHYHKLAFSKNGQSTILPKNQTAKIGQRHELSPIDVAKINKLYNCNPLPATVTTSLPPTGTLVTLTTLLPPTTTASATLITNETIITLSLKSNWSRNIITLFPFRSFRTKRPVITEKLRAINTTVKAKTTVVTVCEDLNAHCEMWQQLGHCQYSPKYMGHYCKKACGLCPLKTNKKKLNWKIESSRCVDKNLFCSYWASIGECNTGSKFMTIFCKRSCNNCGNKVGNAVHE</sequence>
<dbReference type="PROSITE" id="PS51864">
    <property type="entry name" value="ASTACIN"/>
    <property type="match status" value="1"/>
</dbReference>
<keyword evidence="17" id="KW-1185">Reference proteome</keyword>
<feature type="binding site" evidence="12">
    <location>
        <position position="239"/>
    </location>
    <ligand>
        <name>Zn(2+)</name>
        <dbReference type="ChEBI" id="CHEBI:29105"/>
        <note>catalytic</note>
    </ligand>
</feature>
<evidence type="ECO:0000256" key="8">
    <source>
        <dbReference type="ARBA" id="ARBA00023145"/>
    </source>
</evidence>
<keyword evidence="10" id="KW-0325">Glycoprotein</keyword>
<evidence type="ECO:0000256" key="9">
    <source>
        <dbReference type="ARBA" id="ARBA00023157"/>
    </source>
</evidence>
<feature type="active site" evidence="12">
    <location>
        <position position="236"/>
    </location>
</feature>
<feature type="chain" id="PRO_5043073152" description="Metalloendopeptidase" evidence="13">
    <location>
        <begin position="21"/>
        <end position="522"/>
    </location>
</feature>
<feature type="binding site" evidence="12">
    <location>
        <position position="235"/>
    </location>
    <ligand>
        <name>Zn(2+)</name>
        <dbReference type="ChEBI" id="CHEBI:29105"/>
        <note>catalytic</note>
    </ligand>
</feature>
<organism evidence="18">
    <name type="scientific">Brugia pahangi</name>
    <name type="common">Filarial nematode worm</name>
    <dbReference type="NCBI Taxonomy" id="6280"/>
    <lineage>
        <taxon>Eukaryota</taxon>
        <taxon>Metazoa</taxon>
        <taxon>Ecdysozoa</taxon>
        <taxon>Nematoda</taxon>
        <taxon>Chromadorea</taxon>
        <taxon>Rhabditida</taxon>
        <taxon>Spirurina</taxon>
        <taxon>Spiruromorpha</taxon>
        <taxon>Filarioidea</taxon>
        <taxon>Onchocercidae</taxon>
        <taxon>Brugia</taxon>
    </lineage>
</organism>
<keyword evidence="2 12" id="KW-0645">Protease</keyword>
<gene>
    <name evidence="16" type="ORF">BPAG_LOCUS8984</name>
</gene>
<comment type="caution">
    <text evidence="11">Lacks conserved residue(s) required for the propagation of feature annotation.</text>
</comment>
<dbReference type="SMART" id="SM00254">
    <property type="entry name" value="ShKT"/>
    <property type="match status" value="2"/>
</dbReference>
<dbReference type="InterPro" id="IPR024079">
    <property type="entry name" value="MetalloPept_cat_dom_sf"/>
</dbReference>
<keyword evidence="4 13" id="KW-0732">Signal</keyword>
<evidence type="ECO:0000256" key="5">
    <source>
        <dbReference type="ARBA" id="ARBA00022801"/>
    </source>
</evidence>
<feature type="domain" description="Peptidase M12A" evidence="15">
    <location>
        <begin position="141"/>
        <end position="337"/>
    </location>
</feature>
<reference evidence="16 17" key="2">
    <citation type="submission" date="2018-11" db="EMBL/GenBank/DDBJ databases">
        <authorList>
            <consortium name="Pathogen Informatics"/>
        </authorList>
    </citation>
    <scope>NUCLEOTIDE SEQUENCE [LARGE SCALE GENOMIC DNA]</scope>
</reference>
<keyword evidence="7 12" id="KW-0482">Metalloprotease</keyword>
<keyword evidence="9 11" id="KW-1015">Disulfide bond</keyword>
<reference evidence="18" key="1">
    <citation type="submission" date="2016-04" db="UniProtKB">
        <authorList>
            <consortium name="WormBaseParasite"/>
        </authorList>
    </citation>
    <scope>IDENTIFICATION</scope>
</reference>
<evidence type="ECO:0000313" key="18">
    <source>
        <dbReference type="WBParaSite" id="BPAG_0000902201-mRNA-1"/>
    </source>
</evidence>
<feature type="domain" description="ShKT" evidence="14">
    <location>
        <begin position="426"/>
        <end position="460"/>
    </location>
</feature>
<dbReference type="PRINTS" id="PR00480">
    <property type="entry name" value="ASTACIN"/>
</dbReference>
<evidence type="ECO:0000256" key="4">
    <source>
        <dbReference type="ARBA" id="ARBA00022729"/>
    </source>
</evidence>
<dbReference type="WBParaSite" id="BPAG_0000902201-mRNA-1">
    <property type="protein sequence ID" value="BPAG_0000902201-mRNA-1"/>
    <property type="gene ID" value="BPAG_0000902201"/>
</dbReference>
<dbReference type="GO" id="GO:0004222">
    <property type="term" value="F:metalloendopeptidase activity"/>
    <property type="evidence" value="ECO:0007669"/>
    <property type="project" value="UniProtKB-UniRule"/>
</dbReference>
<comment type="function">
    <text evidence="1">Metalloprotease.</text>
</comment>
<dbReference type="InterPro" id="IPR001506">
    <property type="entry name" value="Peptidase_M12A"/>
</dbReference>
<proteinExistence type="predicted"/>
<dbReference type="InterPro" id="IPR034035">
    <property type="entry name" value="Astacin-like_dom"/>
</dbReference>
<evidence type="ECO:0000256" key="3">
    <source>
        <dbReference type="ARBA" id="ARBA00022723"/>
    </source>
</evidence>
<feature type="signal peptide" evidence="13">
    <location>
        <begin position="1"/>
        <end position="20"/>
    </location>
</feature>
<keyword evidence="5 12" id="KW-0378">Hydrolase</keyword>
<protein>
    <recommendedName>
        <fullName evidence="13">Metalloendopeptidase</fullName>
        <ecNumber evidence="13">3.4.24.-</ecNumber>
    </recommendedName>
</protein>
<dbReference type="STRING" id="6280.A0A0N4TKY1"/>
<dbReference type="Gene3D" id="3.40.390.10">
    <property type="entry name" value="Collagenase (Catalytic Domain)"/>
    <property type="match status" value="1"/>
</dbReference>
<evidence type="ECO:0000313" key="16">
    <source>
        <dbReference type="EMBL" id="VDN90170.1"/>
    </source>
</evidence>
<keyword evidence="8" id="KW-0865">Zymogen</keyword>
<dbReference type="EC" id="3.4.24.-" evidence="13"/>
<keyword evidence="6 12" id="KW-0862">Zinc</keyword>
<dbReference type="SMART" id="SM00235">
    <property type="entry name" value="ZnMc"/>
    <property type="match status" value="1"/>
</dbReference>
<dbReference type="Pfam" id="PF01549">
    <property type="entry name" value="ShK"/>
    <property type="match status" value="2"/>
</dbReference>
<evidence type="ECO:0000259" key="14">
    <source>
        <dbReference type="PROSITE" id="PS51670"/>
    </source>
</evidence>
<evidence type="ECO:0000313" key="17">
    <source>
        <dbReference type="Proteomes" id="UP000278627"/>
    </source>
</evidence>
<dbReference type="EMBL" id="UZAD01013144">
    <property type="protein sequence ID" value="VDN90170.1"/>
    <property type="molecule type" value="Genomic_DNA"/>
</dbReference>
<dbReference type="PROSITE" id="PS51670">
    <property type="entry name" value="SHKT"/>
    <property type="match status" value="2"/>
</dbReference>
<dbReference type="PANTHER" id="PTHR10127:SF780">
    <property type="entry name" value="METALLOENDOPEPTIDASE"/>
    <property type="match status" value="1"/>
</dbReference>
<evidence type="ECO:0000256" key="1">
    <source>
        <dbReference type="ARBA" id="ARBA00002657"/>
    </source>
</evidence>
<feature type="disulfide bond" evidence="11">
    <location>
        <begin position="478"/>
        <end position="512"/>
    </location>
</feature>
<name>A0A0N4TKY1_BRUPA</name>
<evidence type="ECO:0000256" key="2">
    <source>
        <dbReference type="ARBA" id="ARBA00022670"/>
    </source>
</evidence>
<feature type="disulfide bond" evidence="11">
    <location>
        <begin position="426"/>
        <end position="460"/>
    </location>
</feature>
<evidence type="ECO:0000256" key="12">
    <source>
        <dbReference type="PROSITE-ProRule" id="PRU01211"/>
    </source>
</evidence>
<dbReference type="GO" id="GO:0008270">
    <property type="term" value="F:zinc ion binding"/>
    <property type="evidence" value="ECO:0007669"/>
    <property type="project" value="UniProtKB-UniRule"/>
</dbReference>
<dbReference type="SUPFAM" id="SSF55486">
    <property type="entry name" value="Metalloproteases ('zincins'), catalytic domain"/>
    <property type="match status" value="1"/>
</dbReference>
<dbReference type="Gene3D" id="1.10.10.1940">
    <property type="match status" value="1"/>
</dbReference>
<dbReference type="FunFam" id="3.40.390.10:FF:000015">
    <property type="entry name" value="Meprin A subunit"/>
    <property type="match status" value="1"/>
</dbReference>
<evidence type="ECO:0000256" key="6">
    <source>
        <dbReference type="ARBA" id="ARBA00022833"/>
    </source>
</evidence>
<comment type="cofactor">
    <cofactor evidence="12 13">
        <name>Zn(2+)</name>
        <dbReference type="ChEBI" id="CHEBI:29105"/>
    </cofactor>
    <text evidence="12 13">Binds 1 zinc ion per subunit.</text>
</comment>
<dbReference type="CDD" id="cd04280">
    <property type="entry name" value="ZnMc_astacin_like"/>
    <property type="match status" value="1"/>
</dbReference>
<feature type="domain" description="ShKT" evidence="14">
    <location>
        <begin position="478"/>
        <end position="512"/>
    </location>
</feature>
<dbReference type="Proteomes" id="UP000278627">
    <property type="component" value="Unassembled WGS sequence"/>
</dbReference>
<feature type="binding site" evidence="12">
    <location>
        <position position="245"/>
    </location>
    <ligand>
        <name>Zn(2+)</name>
        <dbReference type="ChEBI" id="CHEBI:29105"/>
        <note>catalytic</note>
    </ligand>
</feature>
<dbReference type="InterPro" id="IPR006026">
    <property type="entry name" value="Peptidase_Metallo"/>
</dbReference>
<evidence type="ECO:0000256" key="13">
    <source>
        <dbReference type="RuleBase" id="RU361183"/>
    </source>
</evidence>
<dbReference type="GO" id="GO:0006508">
    <property type="term" value="P:proteolysis"/>
    <property type="evidence" value="ECO:0007669"/>
    <property type="project" value="UniProtKB-KW"/>
</dbReference>